<evidence type="ECO:0000256" key="5">
    <source>
        <dbReference type="ARBA" id="ARBA00023004"/>
    </source>
</evidence>
<dbReference type="EMBL" id="JAOTPV010000015">
    <property type="protein sequence ID" value="KAJ4475022.1"/>
    <property type="molecule type" value="Genomic_DNA"/>
</dbReference>
<keyword evidence="9" id="KW-1185">Reference proteome</keyword>
<evidence type="ECO:0000313" key="9">
    <source>
        <dbReference type="Proteomes" id="UP001150266"/>
    </source>
</evidence>
<dbReference type="OrthoDB" id="1470350at2759"/>
<dbReference type="Proteomes" id="UP001150266">
    <property type="component" value="Unassembled WGS sequence"/>
</dbReference>
<feature type="signal peptide" evidence="7">
    <location>
        <begin position="1"/>
        <end position="15"/>
    </location>
</feature>
<accession>A0A9W9A6Y2</accession>
<dbReference type="Pfam" id="PF00067">
    <property type="entry name" value="p450"/>
    <property type="match status" value="2"/>
</dbReference>
<feature type="binding site" description="axial binding residue" evidence="6">
    <location>
        <position position="508"/>
    </location>
    <ligand>
        <name>heme</name>
        <dbReference type="ChEBI" id="CHEBI:30413"/>
    </ligand>
    <ligandPart>
        <name>Fe</name>
        <dbReference type="ChEBI" id="CHEBI:18248"/>
    </ligandPart>
</feature>
<dbReference type="SUPFAM" id="SSF48264">
    <property type="entry name" value="Cytochrome P450"/>
    <property type="match status" value="1"/>
</dbReference>
<evidence type="ECO:0000256" key="2">
    <source>
        <dbReference type="ARBA" id="ARBA00010617"/>
    </source>
</evidence>
<comment type="caution">
    <text evidence="8">The sequence shown here is derived from an EMBL/GenBank/DDBJ whole genome shotgun (WGS) entry which is preliminary data.</text>
</comment>
<comment type="pathway">
    <text evidence="1">Secondary metabolite biosynthesis.</text>
</comment>
<dbReference type="PANTHER" id="PTHR24305:SF157">
    <property type="entry name" value="N-ACETYLTRYPTOPHAN 6-HYDROXYLASE IVOC-RELATED"/>
    <property type="match status" value="1"/>
</dbReference>
<name>A0A9W9A6Y2_9AGAR</name>
<dbReference type="GO" id="GO:0016705">
    <property type="term" value="F:oxidoreductase activity, acting on paired donors, with incorporation or reduction of molecular oxygen"/>
    <property type="evidence" value="ECO:0007669"/>
    <property type="project" value="InterPro"/>
</dbReference>
<keyword evidence="7" id="KW-0732">Signal</keyword>
<gene>
    <name evidence="8" type="ORF">J3R30DRAFT_636496</name>
</gene>
<dbReference type="Gene3D" id="1.10.630.10">
    <property type="entry name" value="Cytochrome P450"/>
    <property type="match status" value="1"/>
</dbReference>
<dbReference type="InterPro" id="IPR036396">
    <property type="entry name" value="Cyt_P450_sf"/>
</dbReference>
<feature type="chain" id="PRO_5040811459" evidence="7">
    <location>
        <begin position="16"/>
        <end position="570"/>
    </location>
</feature>
<dbReference type="InterPro" id="IPR050121">
    <property type="entry name" value="Cytochrome_P450_monoxygenase"/>
</dbReference>
<keyword evidence="5 6" id="KW-0408">Iron</keyword>
<sequence>MFAIIFTTSILIALGVHFITKSQQHPLKRFPGPLLAKCTTWYRAYFELVMNGGWVRQLEKLHAVYGPIVRVGPNELHFGDPRAYNEIHAPGSRFHKDSALYSIFGNKAGSVFTIPDPQDAAVVRNILAPYLSRRAIIPRAAIIQEKVVEFVSRLTTHTYESGTAVNLEHALPSVALEVLTSLIFVRPFNVLSAPGFDHPFLQRSKNIWIKKYLPNINNPVLLTLMRFLSDVDQLAKIFADQLKLVRADLDLALKGVSDHHDENLNTTEFLGESENDATHIATDGPLYPYLLQKIHSQIQKPATSVHAVQRLQRLLKHRRLIGEGFNLRFAGTDTIANTCVVGVRCLLSNKDVREQLVKELDEAWPKDGSDIAFEDLEKLPYLVLNFLQLSQPGSDYPPILFSQTVVIKESLRLSHGAVSPLGRVVGPGDAVIMGETIPTGTIVGISSTFVHLNPELFPEPTKFNPGRWIKAPPRSGDIDLEKTDFPSTFAEINAEKYLVSYSRGPRSCIGIHVAWCELYIIFGFLFRKLEFVPQAELDPSQPLRFDDFFLPTFTDDPLVVFVRERRTSSD</sequence>
<evidence type="ECO:0000256" key="1">
    <source>
        <dbReference type="ARBA" id="ARBA00005179"/>
    </source>
</evidence>
<dbReference type="PRINTS" id="PR00463">
    <property type="entry name" value="EP450I"/>
</dbReference>
<evidence type="ECO:0000256" key="4">
    <source>
        <dbReference type="ARBA" id="ARBA00023002"/>
    </source>
</evidence>
<dbReference type="InterPro" id="IPR002401">
    <property type="entry name" value="Cyt_P450_E_grp-I"/>
</dbReference>
<dbReference type="GO" id="GO:0020037">
    <property type="term" value="F:heme binding"/>
    <property type="evidence" value="ECO:0007669"/>
    <property type="project" value="InterPro"/>
</dbReference>
<dbReference type="AlphaFoldDB" id="A0A9W9A6Y2"/>
<reference evidence="8" key="1">
    <citation type="submission" date="2022-08" db="EMBL/GenBank/DDBJ databases">
        <title>A Global Phylogenomic Analysis of the Shiitake Genus Lentinula.</title>
        <authorList>
            <consortium name="DOE Joint Genome Institute"/>
            <person name="Sierra-Patev S."/>
            <person name="Min B."/>
            <person name="Naranjo-Ortiz M."/>
            <person name="Looney B."/>
            <person name="Konkel Z."/>
            <person name="Slot J.C."/>
            <person name="Sakamoto Y."/>
            <person name="Steenwyk J.L."/>
            <person name="Rokas A."/>
            <person name="Carro J."/>
            <person name="Camarero S."/>
            <person name="Ferreira P."/>
            <person name="Molpeceres G."/>
            <person name="Ruiz-Duenas F.J."/>
            <person name="Serrano A."/>
            <person name="Henrissat B."/>
            <person name="Drula E."/>
            <person name="Hughes K.W."/>
            <person name="Mata J.L."/>
            <person name="Ishikawa N.K."/>
            <person name="Vargas-Isla R."/>
            <person name="Ushijima S."/>
            <person name="Smith C.A."/>
            <person name="Ahrendt S."/>
            <person name="Andreopoulos W."/>
            <person name="He G."/>
            <person name="Labutti K."/>
            <person name="Lipzen A."/>
            <person name="Ng V."/>
            <person name="Riley R."/>
            <person name="Sandor L."/>
            <person name="Barry K."/>
            <person name="Martinez A.T."/>
            <person name="Xiao Y."/>
            <person name="Gibbons J.G."/>
            <person name="Terashima K."/>
            <person name="Grigoriev I.V."/>
            <person name="Hibbett D.S."/>
        </authorList>
    </citation>
    <scope>NUCLEOTIDE SEQUENCE</scope>
    <source>
        <strain evidence="8">JLM2183</strain>
    </source>
</reference>
<keyword evidence="6" id="KW-0349">Heme</keyword>
<proteinExistence type="inferred from homology"/>
<dbReference type="GO" id="GO:0005506">
    <property type="term" value="F:iron ion binding"/>
    <property type="evidence" value="ECO:0007669"/>
    <property type="project" value="InterPro"/>
</dbReference>
<evidence type="ECO:0000256" key="7">
    <source>
        <dbReference type="SAM" id="SignalP"/>
    </source>
</evidence>
<dbReference type="InterPro" id="IPR001128">
    <property type="entry name" value="Cyt_P450"/>
</dbReference>
<evidence type="ECO:0000313" key="8">
    <source>
        <dbReference type="EMBL" id="KAJ4475022.1"/>
    </source>
</evidence>
<dbReference type="GO" id="GO:0004497">
    <property type="term" value="F:monooxygenase activity"/>
    <property type="evidence" value="ECO:0007669"/>
    <property type="project" value="InterPro"/>
</dbReference>
<dbReference type="PANTHER" id="PTHR24305">
    <property type="entry name" value="CYTOCHROME P450"/>
    <property type="match status" value="1"/>
</dbReference>
<organism evidence="8 9">
    <name type="scientific">Lentinula aciculospora</name>
    <dbReference type="NCBI Taxonomy" id="153920"/>
    <lineage>
        <taxon>Eukaryota</taxon>
        <taxon>Fungi</taxon>
        <taxon>Dikarya</taxon>
        <taxon>Basidiomycota</taxon>
        <taxon>Agaricomycotina</taxon>
        <taxon>Agaricomycetes</taxon>
        <taxon>Agaricomycetidae</taxon>
        <taxon>Agaricales</taxon>
        <taxon>Marasmiineae</taxon>
        <taxon>Omphalotaceae</taxon>
        <taxon>Lentinula</taxon>
    </lineage>
</organism>
<comment type="cofactor">
    <cofactor evidence="6">
        <name>heme</name>
        <dbReference type="ChEBI" id="CHEBI:30413"/>
    </cofactor>
</comment>
<evidence type="ECO:0000256" key="3">
    <source>
        <dbReference type="ARBA" id="ARBA00022723"/>
    </source>
</evidence>
<keyword evidence="4" id="KW-0560">Oxidoreductase</keyword>
<comment type="similarity">
    <text evidence="2">Belongs to the cytochrome P450 family.</text>
</comment>
<protein>
    <submittedName>
        <fullName evidence="8">Cytochrome P450</fullName>
    </submittedName>
</protein>
<evidence type="ECO:0000256" key="6">
    <source>
        <dbReference type="PIRSR" id="PIRSR602401-1"/>
    </source>
</evidence>
<keyword evidence="3 6" id="KW-0479">Metal-binding</keyword>
<dbReference type="CDD" id="cd11062">
    <property type="entry name" value="CYP58-like"/>
    <property type="match status" value="1"/>
</dbReference>